<evidence type="ECO:0000313" key="2">
    <source>
        <dbReference type="Proteomes" id="UP000886520"/>
    </source>
</evidence>
<sequence>MASAFWSSVKAKQDMFTGRLLRKGPRRGLWQSSNWHQVPQYAYYWQRHGSHLTAAAFGMVAAKKCCILMCQKAPSTALIEVYMGLLLSSFL</sequence>
<proteinExistence type="predicted"/>
<comment type="caution">
    <text evidence="1">The sequence shown here is derived from an EMBL/GenBank/DDBJ whole genome shotgun (WGS) entry which is preliminary data.</text>
</comment>
<organism evidence="1 2">
    <name type="scientific">Adiantum capillus-veneris</name>
    <name type="common">Maidenhair fern</name>
    <dbReference type="NCBI Taxonomy" id="13818"/>
    <lineage>
        <taxon>Eukaryota</taxon>
        <taxon>Viridiplantae</taxon>
        <taxon>Streptophyta</taxon>
        <taxon>Embryophyta</taxon>
        <taxon>Tracheophyta</taxon>
        <taxon>Polypodiopsida</taxon>
        <taxon>Polypodiidae</taxon>
        <taxon>Polypodiales</taxon>
        <taxon>Pteridineae</taxon>
        <taxon>Pteridaceae</taxon>
        <taxon>Vittarioideae</taxon>
        <taxon>Adiantum</taxon>
    </lineage>
</organism>
<reference evidence="1" key="1">
    <citation type="submission" date="2021-01" db="EMBL/GenBank/DDBJ databases">
        <title>Adiantum capillus-veneris genome.</title>
        <authorList>
            <person name="Fang Y."/>
            <person name="Liao Q."/>
        </authorList>
    </citation>
    <scope>NUCLEOTIDE SEQUENCE</scope>
    <source>
        <strain evidence="1">H3</strain>
        <tissue evidence="1">Leaf</tissue>
    </source>
</reference>
<evidence type="ECO:0000313" key="1">
    <source>
        <dbReference type="EMBL" id="KAI5082311.1"/>
    </source>
</evidence>
<gene>
    <name evidence="1" type="ORF">GOP47_0002054</name>
</gene>
<dbReference type="Proteomes" id="UP000886520">
    <property type="component" value="Chromosome 2"/>
</dbReference>
<keyword evidence="2" id="KW-1185">Reference proteome</keyword>
<name>A0A9D4VAT0_ADICA</name>
<accession>A0A9D4VAT0</accession>
<dbReference type="AlphaFoldDB" id="A0A9D4VAT0"/>
<protein>
    <submittedName>
        <fullName evidence="1">Uncharacterized protein</fullName>
    </submittedName>
</protein>
<dbReference type="EMBL" id="JABFUD020000003">
    <property type="protein sequence ID" value="KAI5082311.1"/>
    <property type="molecule type" value="Genomic_DNA"/>
</dbReference>